<dbReference type="GO" id="GO:0032259">
    <property type="term" value="P:methylation"/>
    <property type="evidence" value="ECO:0007669"/>
    <property type="project" value="UniProtKB-KW"/>
</dbReference>
<evidence type="ECO:0000313" key="3">
    <source>
        <dbReference type="Proteomes" id="UP000007127"/>
    </source>
</evidence>
<sequence>MIMFLGCRRSAVRFFLNSLRWLLGKRLYLIARILDPNARIFYSQEGEDAILARLFSAQKNGFYVDVGAHHPRRFSNTFHFYQSGWTGINIEPNPSAEAVFKKQRPRDINLCVGVSNCPEKLVYYEFNDPALNTFDSDLAQSRDETVAYTILTTREVNVERIDSILERSLPFGVDIDFMSIDVEGLDLKVLMSNDWVKYRPKCVLVECLLHEFSLEYIQNSDVYSFLVSKGYVFFAKTYNSFLFIEKKFAESKVLTN</sequence>
<reference evidence="2 3" key="1">
    <citation type="journal article" date="2012" name="J. Bacteriol.">
        <title>Genome sequence of Thalassospira xiamenensis type strain M-5.</title>
        <authorList>
            <person name="Lai Q."/>
            <person name="Shao Z."/>
        </authorList>
    </citation>
    <scope>NUCLEOTIDE SEQUENCE [LARGE SCALE GENOMIC DNA]</scope>
    <source>
        <strain evidence="2 3">M-5</strain>
    </source>
</reference>
<accession>A0AB72U7I2</accession>
<name>A0AB72U7I2_9PROT</name>
<keyword evidence="2" id="KW-0808">Transferase</keyword>
<dbReference type="Gene3D" id="3.40.50.150">
    <property type="entry name" value="Vaccinia Virus protein VP39"/>
    <property type="match status" value="1"/>
</dbReference>
<dbReference type="Pfam" id="PF05050">
    <property type="entry name" value="Methyltransf_21"/>
    <property type="match status" value="1"/>
</dbReference>
<dbReference type="GO" id="GO:0008168">
    <property type="term" value="F:methyltransferase activity"/>
    <property type="evidence" value="ECO:0007669"/>
    <property type="project" value="UniProtKB-KW"/>
</dbReference>
<dbReference type="InterPro" id="IPR006342">
    <property type="entry name" value="FkbM_mtfrase"/>
</dbReference>
<dbReference type="Proteomes" id="UP000007127">
    <property type="component" value="Chromosome"/>
</dbReference>
<dbReference type="InterPro" id="IPR053202">
    <property type="entry name" value="EGF_Rcpt_Signaling_Reg"/>
</dbReference>
<dbReference type="KEGG" id="txi:TH3_00100"/>
<dbReference type="AlphaFoldDB" id="A0AB72U7I2"/>
<dbReference type="InterPro" id="IPR029063">
    <property type="entry name" value="SAM-dependent_MTases_sf"/>
</dbReference>
<dbReference type="GO" id="GO:0005886">
    <property type="term" value="C:plasma membrane"/>
    <property type="evidence" value="ECO:0007669"/>
    <property type="project" value="TreeGrafter"/>
</dbReference>
<dbReference type="GO" id="GO:0016197">
    <property type="term" value="P:endosomal transport"/>
    <property type="evidence" value="ECO:0007669"/>
    <property type="project" value="TreeGrafter"/>
</dbReference>
<organism evidence="2 3">
    <name type="scientific">Thalassospira xiamenensis M-5 = DSM 17429</name>
    <dbReference type="NCBI Taxonomy" id="1123366"/>
    <lineage>
        <taxon>Bacteria</taxon>
        <taxon>Pseudomonadati</taxon>
        <taxon>Pseudomonadota</taxon>
        <taxon>Alphaproteobacteria</taxon>
        <taxon>Rhodospirillales</taxon>
        <taxon>Thalassospiraceae</taxon>
        <taxon>Thalassospira</taxon>
    </lineage>
</organism>
<protein>
    <submittedName>
        <fullName evidence="2">FkbM family methyltransferase</fullName>
    </submittedName>
</protein>
<evidence type="ECO:0000313" key="2">
    <source>
        <dbReference type="EMBL" id="AJD50146.1"/>
    </source>
</evidence>
<proteinExistence type="predicted"/>
<dbReference type="GO" id="GO:0005737">
    <property type="term" value="C:cytoplasm"/>
    <property type="evidence" value="ECO:0007669"/>
    <property type="project" value="GOC"/>
</dbReference>
<dbReference type="GO" id="GO:0006888">
    <property type="term" value="P:endoplasmic reticulum to Golgi vesicle-mediated transport"/>
    <property type="evidence" value="ECO:0007669"/>
    <property type="project" value="TreeGrafter"/>
</dbReference>
<dbReference type="SUPFAM" id="SSF53335">
    <property type="entry name" value="S-adenosyl-L-methionine-dependent methyltransferases"/>
    <property type="match status" value="1"/>
</dbReference>
<keyword evidence="2" id="KW-0489">Methyltransferase</keyword>
<dbReference type="PANTHER" id="PTHR34009">
    <property type="entry name" value="PROTEIN STAR"/>
    <property type="match status" value="1"/>
</dbReference>
<dbReference type="EMBL" id="CP004388">
    <property type="protein sequence ID" value="AJD50146.1"/>
    <property type="molecule type" value="Genomic_DNA"/>
</dbReference>
<evidence type="ECO:0000259" key="1">
    <source>
        <dbReference type="Pfam" id="PF05050"/>
    </source>
</evidence>
<dbReference type="PANTHER" id="PTHR34009:SF2">
    <property type="entry name" value="PROTEIN STAR"/>
    <property type="match status" value="1"/>
</dbReference>
<feature type="domain" description="Methyltransferase FkbM" evidence="1">
    <location>
        <begin position="65"/>
        <end position="233"/>
    </location>
</feature>
<dbReference type="NCBIfam" id="TIGR01444">
    <property type="entry name" value="fkbM_fam"/>
    <property type="match status" value="1"/>
</dbReference>
<gene>
    <name evidence="2" type="ORF">TH3_00100</name>
</gene>